<comment type="caution">
    <text evidence="2">The sequence shown here is derived from an EMBL/GenBank/DDBJ whole genome shotgun (WGS) entry which is preliminary data.</text>
</comment>
<evidence type="ECO:0000313" key="3">
    <source>
        <dbReference type="Proteomes" id="UP000310158"/>
    </source>
</evidence>
<evidence type="ECO:0000256" key="1">
    <source>
        <dbReference type="SAM" id="MobiDB-lite"/>
    </source>
</evidence>
<reference evidence="2 3" key="1">
    <citation type="submission" date="2019-02" db="EMBL/GenBank/DDBJ databases">
        <title>Genome sequencing of the rare red list fungi Bondarzewia mesenterica.</title>
        <authorList>
            <person name="Buettner E."/>
            <person name="Kellner H."/>
        </authorList>
    </citation>
    <scope>NUCLEOTIDE SEQUENCE [LARGE SCALE GENOMIC DNA]</scope>
    <source>
        <strain evidence="2 3">DSM 108281</strain>
    </source>
</reference>
<accession>A0A4S4L7L1</accession>
<gene>
    <name evidence="2" type="ORF">EW146_g9339</name>
</gene>
<keyword evidence="3" id="KW-1185">Reference proteome</keyword>
<sequence length="403" mass="45492">MLASGLASRDQETKCSNVKATKELLKQKRWIPSNRVDEINERNRWMGCAIGNRPNRPGQRHYGRNDHTNHFTNGIGVGGNDIDVRMIDFENPLTAKTAELWRTVEQVCDDLNKAHTHQQNTNDTHPQPTYSSVVLTGLPSSHYSTIARRTSRTRQVLIDEVSGTTGGHDSLTEMEIMTKANLALERMGKAEEGKSKFVGARRLKNGGILLEADRGEIIAALQEKGRKITFRQGFDGGQTRIRDRTGQNPRDNLGFVPIAHETGNKIEYRQIEDISVEVSRVSRYKVIDLVLSFGTMSGRRATPKHIQSNSRTIDVDSPDKFENLNDEGKGDDRQRQHYPDPNAAAFNAYTHDGNSKCHQWIIWSYHYSQAGPLIINQPTIIRVSHYLRHSGLWNSGTDHSKDM</sequence>
<feature type="region of interest" description="Disordered" evidence="1">
    <location>
        <begin position="300"/>
        <end position="340"/>
    </location>
</feature>
<evidence type="ECO:0000313" key="2">
    <source>
        <dbReference type="EMBL" id="THH07385.1"/>
    </source>
</evidence>
<feature type="compositionally biased region" description="Basic and acidic residues" evidence="1">
    <location>
        <begin position="313"/>
        <end position="338"/>
    </location>
</feature>
<proteinExistence type="predicted"/>
<dbReference type="OrthoDB" id="2800503at2759"/>
<dbReference type="Proteomes" id="UP000310158">
    <property type="component" value="Unassembled WGS sequence"/>
</dbReference>
<dbReference type="AlphaFoldDB" id="A0A4S4L7L1"/>
<protein>
    <submittedName>
        <fullName evidence="2">Uncharacterized protein</fullName>
    </submittedName>
</protein>
<organism evidence="2 3">
    <name type="scientific">Bondarzewia mesenterica</name>
    <dbReference type="NCBI Taxonomy" id="1095465"/>
    <lineage>
        <taxon>Eukaryota</taxon>
        <taxon>Fungi</taxon>
        <taxon>Dikarya</taxon>
        <taxon>Basidiomycota</taxon>
        <taxon>Agaricomycotina</taxon>
        <taxon>Agaricomycetes</taxon>
        <taxon>Russulales</taxon>
        <taxon>Bondarzewiaceae</taxon>
        <taxon>Bondarzewia</taxon>
    </lineage>
</organism>
<name>A0A4S4L7L1_9AGAM</name>
<dbReference type="EMBL" id="SGPL01000783">
    <property type="protein sequence ID" value="THH07385.1"/>
    <property type="molecule type" value="Genomic_DNA"/>
</dbReference>